<dbReference type="SUPFAM" id="SSF57850">
    <property type="entry name" value="RING/U-box"/>
    <property type="match status" value="1"/>
</dbReference>
<dbReference type="Pfam" id="PF13639">
    <property type="entry name" value="zf-RING_2"/>
    <property type="match status" value="1"/>
</dbReference>
<feature type="domain" description="RING-type" evidence="5">
    <location>
        <begin position="94"/>
        <end position="138"/>
    </location>
</feature>
<evidence type="ECO:0000256" key="2">
    <source>
        <dbReference type="ARBA" id="ARBA00022771"/>
    </source>
</evidence>
<dbReference type="AlphaFoldDB" id="A0A8H2VI74"/>
<accession>A0A8H2VI74</accession>
<dbReference type="RefSeq" id="XP_041407735.1">
    <property type="nucleotide sequence ID" value="XM_041551801.1"/>
</dbReference>
<proteinExistence type="predicted"/>
<evidence type="ECO:0000256" key="1">
    <source>
        <dbReference type="ARBA" id="ARBA00022723"/>
    </source>
</evidence>
<dbReference type="PANTHER" id="PTHR14155">
    <property type="entry name" value="RING FINGER DOMAIN-CONTAINING"/>
    <property type="match status" value="1"/>
</dbReference>
<dbReference type="SMART" id="SM00184">
    <property type="entry name" value="RING"/>
    <property type="match status" value="1"/>
</dbReference>
<dbReference type="EMBL" id="CAEFZW010000007">
    <property type="protein sequence ID" value="CAB4255891.1"/>
    <property type="molecule type" value="Genomic_DNA"/>
</dbReference>
<comment type="caution">
    <text evidence="6">The sequence shown here is derived from an EMBL/GenBank/DDBJ whole genome shotgun (WGS) entry which is preliminary data.</text>
</comment>
<evidence type="ECO:0000313" key="6">
    <source>
        <dbReference type="EMBL" id="CAB4255891.1"/>
    </source>
</evidence>
<dbReference type="InterPro" id="IPR053238">
    <property type="entry name" value="RING-H2_zinc_finger"/>
</dbReference>
<sequence length="166" mass="19051">MSFFVPAAHIYIKNKTTNVHLSSDSSRRDTRTEFRRLYGELNPQDPRLIALLSSLIPDALQEQLSQKPEEGCTQEFIDSLPRVPITTIKKDELCSICFENFHDDEYPLVVKLPHCGHMFDLQCIAVWLGLNTTCPVCRDNVMEQQDKLKGLDTSKAELEEDWGMYS</sequence>
<dbReference type="OrthoDB" id="8062037at2759"/>
<dbReference type="GO" id="GO:0008270">
    <property type="term" value="F:zinc ion binding"/>
    <property type="evidence" value="ECO:0007669"/>
    <property type="project" value="UniProtKB-KW"/>
</dbReference>
<evidence type="ECO:0000259" key="5">
    <source>
        <dbReference type="PROSITE" id="PS50089"/>
    </source>
</evidence>
<dbReference type="InterPro" id="IPR013083">
    <property type="entry name" value="Znf_RING/FYVE/PHD"/>
</dbReference>
<keyword evidence="1" id="KW-0479">Metal-binding</keyword>
<keyword evidence="7" id="KW-1185">Reference proteome</keyword>
<dbReference type="Proteomes" id="UP000644660">
    <property type="component" value="Unassembled WGS sequence"/>
</dbReference>
<dbReference type="PROSITE" id="PS50089">
    <property type="entry name" value="ZF_RING_2"/>
    <property type="match status" value="1"/>
</dbReference>
<protein>
    <recommendedName>
        <fullName evidence="5">RING-type domain-containing protein</fullName>
    </recommendedName>
</protein>
<evidence type="ECO:0000256" key="3">
    <source>
        <dbReference type="ARBA" id="ARBA00022833"/>
    </source>
</evidence>
<reference evidence="6 7" key="1">
    <citation type="submission" date="2020-05" db="EMBL/GenBank/DDBJ databases">
        <authorList>
            <person name="Casaregola S."/>
            <person name="Devillers H."/>
            <person name="Grondin C."/>
        </authorList>
    </citation>
    <scope>NUCLEOTIDE SEQUENCE [LARGE SCALE GENOMIC DNA]</scope>
    <source>
        <strain evidence="6 7">CLIB 1767</strain>
    </source>
</reference>
<gene>
    <name evidence="6" type="ORF">KABA2_07S06842</name>
</gene>
<dbReference type="InterPro" id="IPR001841">
    <property type="entry name" value="Znf_RING"/>
</dbReference>
<name>A0A8H2VI74_9SACH</name>
<dbReference type="PANTHER" id="PTHR14155:SF627">
    <property type="entry name" value="OS06G0192800 PROTEIN"/>
    <property type="match status" value="1"/>
</dbReference>
<keyword evidence="3" id="KW-0862">Zinc</keyword>
<evidence type="ECO:0000256" key="4">
    <source>
        <dbReference type="PROSITE-ProRule" id="PRU00175"/>
    </source>
</evidence>
<dbReference type="GeneID" id="64858955"/>
<keyword evidence="2 4" id="KW-0863">Zinc-finger</keyword>
<organism evidence="6 7">
    <name type="scientific">Maudiozyma barnettii</name>
    <dbReference type="NCBI Taxonomy" id="61262"/>
    <lineage>
        <taxon>Eukaryota</taxon>
        <taxon>Fungi</taxon>
        <taxon>Dikarya</taxon>
        <taxon>Ascomycota</taxon>
        <taxon>Saccharomycotina</taxon>
        <taxon>Saccharomycetes</taxon>
        <taxon>Saccharomycetales</taxon>
        <taxon>Saccharomycetaceae</taxon>
        <taxon>Maudiozyma</taxon>
    </lineage>
</organism>
<dbReference type="Gene3D" id="3.30.40.10">
    <property type="entry name" value="Zinc/RING finger domain, C3HC4 (zinc finger)"/>
    <property type="match status" value="1"/>
</dbReference>
<evidence type="ECO:0000313" key="7">
    <source>
        <dbReference type="Proteomes" id="UP000644660"/>
    </source>
</evidence>